<feature type="compositionally biased region" description="Basic and acidic residues" evidence="1">
    <location>
        <begin position="45"/>
        <end position="54"/>
    </location>
</feature>
<protein>
    <submittedName>
        <fullName evidence="2">Uncharacterized protein</fullName>
    </submittedName>
</protein>
<dbReference type="Proteomes" id="UP001165082">
    <property type="component" value="Unassembled WGS sequence"/>
</dbReference>
<comment type="caution">
    <text evidence="2">The sequence shown here is derived from an EMBL/GenBank/DDBJ whole genome shotgun (WGS) entry which is preliminary data.</text>
</comment>
<dbReference type="EMBL" id="BRXZ01001827">
    <property type="protein sequence ID" value="GMH47108.1"/>
    <property type="molecule type" value="Genomic_DNA"/>
</dbReference>
<sequence>MGICSSKAPTPTSPISGGPVVPPPGLTPAKPAKPETGNIKAPHPPAEEVAKEAS</sequence>
<gene>
    <name evidence="2" type="ORF">TrRE_jg7256</name>
</gene>
<feature type="non-terminal residue" evidence="2">
    <location>
        <position position="54"/>
    </location>
</feature>
<keyword evidence="3" id="KW-1185">Reference proteome</keyword>
<name>A0A9W6Z9L5_9STRA</name>
<organism evidence="2 3">
    <name type="scientific">Triparma retinervis</name>
    <dbReference type="NCBI Taxonomy" id="2557542"/>
    <lineage>
        <taxon>Eukaryota</taxon>
        <taxon>Sar</taxon>
        <taxon>Stramenopiles</taxon>
        <taxon>Ochrophyta</taxon>
        <taxon>Bolidophyceae</taxon>
        <taxon>Parmales</taxon>
        <taxon>Triparmaceae</taxon>
        <taxon>Triparma</taxon>
    </lineage>
</organism>
<accession>A0A9W6Z9L5</accession>
<proteinExistence type="predicted"/>
<evidence type="ECO:0000313" key="3">
    <source>
        <dbReference type="Proteomes" id="UP001165082"/>
    </source>
</evidence>
<feature type="region of interest" description="Disordered" evidence="1">
    <location>
        <begin position="1"/>
        <end position="54"/>
    </location>
</feature>
<dbReference type="AlphaFoldDB" id="A0A9W6Z9L5"/>
<evidence type="ECO:0000313" key="2">
    <source>
        <dbReference type="EMBL" id="GMH47108.1"/>
    </source>
</evidence>
<evidence type="ECO:0000256" key="1">
    <source>
        <dbReference type="SAM" id="MobiDB-lite"/>
    </source>
</evidence>
<reference evidence="2" key="1">
    <citation type="submission" date="2022-07" db="EMBL/GenBank/DDBJ databases">
        <title>Genome analysis of Parmales, a sister group of diatoms, reveals the evolutionary specialization of diatoms from phago-mixotrophs to photoautotrophs.</title>
        <authorList>
            <person name="Ban H."/>
            <person name="Sato S."/>
            <person name="Yoshikawa S."/>
            <person name="Kazumasa Y."/>
            <person name="Nakamura Y."/>
            <person name="Ichinomiya M."/>
            <person name="Saitoh K."/>
            <person name="Sato N."/>
            <person name="Blanc-Mathieu R."/>
            <person name="Endo H."/>
            <person name="Kuwata A."/>
            <person name="Ogata H."/>
        </authorList>
    </citation>
    <scope>NUCLEOTIDE SEQUENCE</scope>
</reference>